<comment type="caution">
    <text evidence="3">The sequence shown here is derived from an EMBL/GenBank/DDBJ whole genome shotgun (WGS) entry which is preliminary data.</text>
</comment>
<proteinExistence type="predicted"/>
<evidence type="ECO:0000259" key="2">
    <source>
        <dbReference type="Pfam" id="PF14295"/>
    </source>
</evidence>
<reference evidence="3 4" key="1">
    <citation type="submission" date="2017-08" db="EMBL/GenBank/DDBJ databases">
        <title>Acidophilic green algal genome provides insights into adaptation to an acidic environment.</title>
        <authorList>
            <person name="Hirooka S."/>
            <person name="Hirose Y."/>
            <person name="Kanesaki Y."/>
            <person name="Higuchi S."/>
            <person name="Fujiwara T."/>
            <person name="Onuma R."/>
            <person name="Era A."/>
            <person name="Ohbayashi R."/>
            <person name="Uzuka A."/>
            <person name="Nozaki H."/>
            <person name="Yoshikawa H."/>
            <person name="Miyagishima S.Y."/>
        </authorList>
    </citation>
    <scope>NUCLEOTIDE SEQUENCE [LARGE SCALE GENOMIC DNA]</scope>
    <source>
        <strain evidence="3 4">NIES-2499</strain>
    </source>
</reference>
<sequence length="238" mass="26556">MVQSSSMGLIMIGLACLYITFQVTSHQRIQAYSKDSKKEDVDTSAIKITEHTDLKIASDMKTSDVNLSKTTGYAEQTGHDICHVEAHNEYHGSVVKWGDNNLLDSPEACCEQCRMTENCNAWVYCNDSAGCGGGAHPRPFKECWLKHAELLDLMEHVIGRGHAGISWASGVLYTEAEYAAVQQQLKEKTEAEDRRRIALRDDPEIPLVRFLTSVIAGKTFWSFVALACLLSQQRDQNI</sequence>
<name>A0A250WPW7_9CHLO</name>
<protein>
    <recommendedName>
        <fullName evidence="2">Apple domain-containing protein</fullName>
    </recommendedName>
</protein>
<dbReference type="Pfam" id="PF14295">
    <property type="entry name" value="PAN_4"/>
    <property type="match status" value="1"/>
</dbReference>
<feature type="signal peptide" evidence="1">
    <location>
        <begin position="1"/>
        <end position="26"/>
    </location>
</feature>
<feature type="domain" description="Apple" evidence="2">
    <location>
        <begin position="89"/>
        <end position="146"/>
    </location>
</feature>
<dbReference type="STRING" id="1157962.A0A250WPW7"/>
<dbReference type="InterPro" id="IPR003609">
    <property type="entry name" value="Pan_app"/>
</dbReference>
<dbReference type="Proteomes" id="UP000232323">
    <property type="component" value="Unassembled WGS sequence"/>
</dbReference>
<evidence type="ECO:0000313" key="4">
    <source>
        <dbReference type="Proteomes" id="UP000232323"/>
    </source>
</evidence>
<dbReference type="EMBL" id="BEGY01000001">
    <property type="protein sequence ID" value="GAX72863.1"/>
    <property type="molecule type" value="Genomic_DNA"/>
</dbReference>
<organism evidence="3 4">
    <name type="scientific">Chlamydomonas eustigma</name>
    <dbReference type="NCBI Taxonomy" id="1157962"/>
    <lineage>
        <taxon>Eukaryota</taxon>
        <taxon>Viridiplantae</taxon>
        <taxon>Chlorophyta</taxon>
        <taxon>core chlorophytes</taxon>
        <taxon>Chlorophyceae</taxon>
        <taxon>CS clade</taxon>
        <taxon>Chlamydomonadales</taxon>
        <taxon>Chlamydomonadaceae</taxon>
        <taxon>Chlamydomonas</taxon>
    </lineage>
</organism>
<evidence type="ECO:0000256" key="1">
    <source>
        <dbReference type="SAM" id="SignalP"/>
    </source>
</evidence>
<keyword evidence="4" id="KW-1185">Reference proteome</keyword>
<dbReference type="PANTHER" id="PTHR46873:SF1">
    <property type="entry name" value="EXPRESSED PROTEIN"/>
    <property type="match status" value="1"/>
</dbReference>
<feature type="chain" id="PRO_5012422513" description="Apple domain-containing protein" evidence="1">
    <location>
        <begin position="27"/>
        <end position="238"/>
    </location>
</feature>
<dbReference type="AlphaFoldDB" id="A0A250WPW7"/>
<gene>
    <name evidence="3" type="ORF">CEUSTIGMA_g318.t1</name>
</gene>
<dbReference type="Gene3D" id="3.50.4.10">
    <property type="entry name" value="Hepatocyte Growth Factor"/>
    <property type="match status" value="1"/>
</dbReference>
<dbReference type="PANTHER" id="PTHR46873">
    <property type="entry name" value="EXPRESSED PROTEIN"/>
    <property type="match status" value="1"/>
</dbReference>
<accession>A0A250WPW7</accession>
<evidence type="ECO:0000313" key="3">
    <source>
        <dbReference type="EMBL" id="GAX72863.1"/>
    </source>
</evidence>
<keyword evidence="1" id="KW-0732">Signal</keyword>